<protein>
    <submittedName>
        <fullName evidence="1">Uncharacterized protein</fullName>
    </submittedName>
</protein>
<reference evidence="1 2" key="1">
    <citation type="journal article" date="2013" name="J. Bacteriol.">
        <title>Roles of HynAB and Ech, the only two hydrogenases found in the model sulfate reducer Desulfovibrio gigas.</title>
        <authorList>
            <person name="Morais-Silva F.O."/>
            <person name="Santos C.I."/>
            <person name="Rodrigues R."/>
            <person name="Pereira I.A."/>
            <person name="Rodrigues-Pousada C."/>
        </authorList>
    </citation>
    <scope>NUCLEOTIDE SEQUENCE [LARGE SCALE GENOMIC DNA]</scope>
    <source>
        <strain evidence="2">ATCC 19364 / DSM 1382 / NCIMB 9332 / VKM B-1759</strain>
    </source>
</reference>
<accession>T2GBT0</accession>
<dbReference type="STRING" id="1121448.DGI_1982"/>
<proteinExistence type="predicted"/>
<dbReference type="EMBL" id="CP006585">
    <property type="protein sequence ID" value="AGW13758.1"/>
    <property type="molecule type" value="Genomic_DNA"/>
</dbReference>
<gene>
    <name evidence="1" type="ORF">DGI_1982</name>
</gene>
<dbReference type="AlphaFoldDB" id="T2GBT0"/>
<reference evidence="2" key="2">
    <citation type="submission" date="2013-07" db="EMBL/GenBank/DDBJ databases">
        <authorList>
            <person name="Morais-Silva F.O."/>
            <person name="Rezende A.M."/>
            <person name="Pimentel C."/>
            <person name="Resende D.M."/>
            <person name="Santos C.I."/>
            <person name="Clemente C."/>
            <person name="de Oliveira L.M."/>
            <person name="da Silva S.M."/>
            <person name="Costa D.A."/>
            <person name="Varela-Raposo A."/>
            <person name="Horacio E.C.A."/>
            <person name="Matos M."/>
            <person name="Flores O."/>
            <person name="Ruiz J.C."/>
            <person name="Rodrigues-Pousada C."/>
        </authorList>
    </citation>
    <scope>NUCLEOTIDE SEQUENCE [LARGE SCALE GENOMIC DNA]</scope>
    <source>
        <strain evidence="2">ATCC 19364 / DSM 1382 / NCIMB 9332 / VKM B-1759</strain>
    </source>
</reference>
<keyword evidence="2" id="KW-1185">Reference proteome</keyword>
<dbReference type="KEGG" id="dgg:DGI_1982"/>
<dbReference type="Proteomes" id="UP000016587">
    <property type="component" value="Chromosome"/>
</dbReference>
<dbReference type="HOGENOM" id="CLU_2600325_0_0_7"/>
<name>T2GBT0_MEGG1</name>
<dbReference type="PATRIC" id="fig|1121448.10.peg.1939"/>
<organism evidence="1 2">
    <name type="scientific">Megalodesulfovibrio gigas (strain ATCC 19364 / DSM 1382 / NCIMB 9332 / VKM B-1759)</name>
    <name type="common">Desulfovibrio gigas</name>
    <dbReference type="NCBI Taxonomy" id="1121448"/>
    <lineage>
        <taxon>Bacteria</taxon>
        <taxon>Pseudomonadati</taxon>
        <taxon>Thermodesulfobacteriota</taxon>
        <taxon>Desulfovibrionia</taxon>
        <taxon>Desulfovibrionales</taxon>
        <taxon>Desulfovibrionaceae</taxon>
        <taxon>Megalodesulfovibrio</taxon>
    </lineage>
</organism>
<evidence type="ECO:0000313" key="1">
    <source>
        <dbReference type="EMBL" id="AGW13758.1"/>
    </source>
</evidence>
<sequence>MAMNTDLAWQFVLDGEQFSSNNISHSLRMQHATYEQTKHLGEAVPLAVEMGERNMKPLIFTTAGELLEQLAGRLISQRA</sequence>
<evidence type="ECO:0000313" key="2">
    <source>
        <dbReference type="Proteomes" id="UP000016587"/>
    </source>
</evidence>